<accession>A0A2N9EDP0</accession>
<dbReference type="AlphaFoldDB" id="A0A2N9EDP0"/>
<name>A0A2N9EDP0_FAGSY</name>
<sequence length="264" mass="30017">MPFPWKSIWKVKAPRRVVFFLWSVAWGRILTCDNLMRRGHVMVGWCCLCRAAGESVDHLLLHCEVARVLWHCVFRAFGVAWVLPNQIPALLIGWWNWFGKHSSQVWNMVPHCLMWTLWRERNSRTFEDIEHPVGRLIETLFSSLFDWARVWGLTSSCSVGDFLESLDYSSTYSDSTLFSAVRILPNTATHKKKATLGVARAAGVGEARKNTRFQTKLRLSSKASTSQPNIEEEDVDSEETEEGSVDGYNLGSSGFESDVTLKAT</sequence>
<dbReference type="Pfam" id="PF13966">
    <property type="entry name" value="zf-RVT"/>
    <property type="match status" value="1"/>
</dbReference>
<evidence type="ECO:0000313" key="3">
    <source>
        <dbReference type="EMBL" id="SPC72855.1"/>
    </source>
</evidence>
<evidence type="ECO:0000259" key="2">
    <source>
        <dbReference type="Pfam" id="PF13966"/>
    </source>
</evidence>
<dbReference type="InterPro" id="IPR026960">
    <property type="entry name" value="RVT-Znf"/>
</dbReference>
<feature type="region of interest" description="Disordered" evidence="1">
    <location>
        <begin position="218"/>
        <end position="264"/>
    </location>
</feature>
<dbReference type="EMBL" id="OIVN01000027">
    <property type="protein sequence ID" value="SPC72855.1"/>
    <property type="molecule type" value="Genomic_DNA"/>
</dbReference>
<protein>
    <recommendedName>
        <fullName evidence="2">Reverse transcriptase zinc-binding domain-containing protein</fullName>
    </recommendedName>
</protein>
<feature type="compositionally biased region" description="Acidic residues" evidence="1">
    <location>
        <begin position="230"/>
        <end position="244"/>
    </location>
</feature>
<feature type="domain" description="Reverse transcriptase zinc-binding" evidence="2">
    <location>
        <begin position="4"/>
        <end position="70"/>
    </location>
</feature>
<proteinExistence type="predicted"/>
<reference evidence="3" key="1">
    <citation type="submission" date="2018-02" db="EMBL/GenBank/DDBJ databases">
        <authorList>
            <person name="Cohen D.B."/>
            <person name="Kent A.D."/>
        </authorList>
    </citation>
    <scope>NUCLEOTIDE SEQUENCE</scope>
</reference>
<organism evidence="3">
    <name type="scientific">Fagus sylvatica</name>
    <name type="common">Beechnut</name>
    <dbReference type="NCBI Taxonomy" id="28930"/>
    <lineage>
        <taxon>Eukaryota</taxon>
        <taxon>Viridiplantae</taxon>
        <taxon>Streptophyta</taxon>
        <taxon>Embryophyta</taxon>
        <taxon>Tracheophyta</taxon>
        <taxon>Spermatophyta</taxon>
        <taxon>Magnoliopsida</taxon>
        <taxon>eudicotyledons</taxon>
        <taxon>Gunneridae</taxon>
        <taxon>Pentapetalae</taxon>
        <taxon>rosids</taxon>
        <taxon>fabids</taxon>
        <taxon>Fagales</taxon>
        <taxon>Fagaceae</taxon>
        <taxon>Fagus</taxon>
    </lineage>
</organism>
<feature type="compositionally biased region" description="Polar residues" evidence="1">
    <location>
        <begin position="218"/>
        <end position="229"/>
    </location>
</feature>
<evidence type="ECO:0000256" key="1">
    <source>
        <dbReference type="SAM" id="MobiDB-lite"/>
    </source>
</evidence>
<gene>
    <name evidence="3" type="ORF">FSB_LOCUS737</name>
</gene>